<dbReference type="InterPro" id="IPR011032">
    <property type="entry name" value="GroES-like_sf"/>
</dbReference>
<dbReference type="Pfam" id="PF08240">
    <property type="entry name" value="ADH_N"/>
    <property type="match status" value="1"/>
</dbReference>
<dbReference type="InterPro" id="IPR036291">
    <property type="entry name" value="NAD(P)-bd_dom_sf"/>
</dbReference>
<dbReference type="InterPro" id="IPR013154">
    <property type="entry name" value="ADH-like_N"/>
</dbReference>
<evidence type="ECO:0000313" key="4">
    <source>
        <dbReference type="EMBL" id="MBR7620167.1"/>
    </source>
</evidence>
<sequence length="365" mass="38094">MRAVVRRNKQLVCDEIAELTPGAGQVLVKTLACGICGSDLHALHHMEHMIETSRRASGGGDGGPMGGGFDPTADTVFGHEFCAEILEHGPGTTGLLKPGTRVVSVPATITGTGVELLGYSNNLPGGFAERMILSEMMLLEVKNGLPTDQAALTEPFAVGAHAVAKARLDKDSVSLVIGCGPVGLAVIAGLKAKGHGPVIAADYSPRRRAAAEMLGADLVIDPAAESPHARWEAFGVPTARAAQNMARMMGKTFGQPVVFECVGSPGILQHLIEASPAGSQIVVAGVCMETDKIEPAIAITKEIELTFVFGYSPEEFARTLHQISEGVIDVSRVVTGKVGLSEVAQAFVTLGDPESHVKILVEPGR</sequence>
<dbReference type="AlphaFoldDB" id="A0A941D245"/>
<accession>A0A941D245</accession>
<dbReference type="GO" id="GO:0016491">
    <property type="term" value="F:oxidoreductase activity"/>
    <property type="evidence" value="ECO:0007669"/>
    <property type="project" value="UniProtKB-KW"/>
</dbReference>
<comment type="caution">
    <text evidence="4">The sequence shown here is derived from an EMBL/GenBank/DDBJ whole genome shotgun (WGS) entry which is preliminary data.</text>
</comment>
<proteinExistence type="predicted"/>
<evidence type="ECO:0000259" key="3">
    <source>
        <dbReference type="Pfam" id="PF08240"/>
    </source>
</evidence>
<evidence type="ECO:0000259" key="2">
    <source>
        <dbReference type="Pfam" id="PF00107"/>
    </source>
</evidence>
<dbReference type="SUPFAM" id="SSF50129">
    <property type="entry name" value="GroES-like"/>
    <property type="match status" value="1"/>
</dbReference>
<feature type="domain" description="Alcohol dehydrogenase-like N-terminal" evidence="3">
    <location>
        <begin position="22"/>
        <end position="141"/>
    </location>
</feature>
<organism evidence="4 5">
    <name type="scientific">Phenylobacterium glaciei</name>
    <dbReference type="NCBI Taxonomy" id="2803784"/>
    <lineage>
        <taxon>Bacteria</taxon>
        <taxon>Pseudomonadati</taxon>
        <taxon>Pseudomonadota</taxon>
        <taxon>Alphaproteobacteria</taxon>
        <taxon>Caulobacterales</taxon>
        <taxon>Caulobacteraceae</taxon>
        <taxon>Phenylobacterium</taxon>
    </lineage>
</organism>
<dbReference type="EMBL" id="JAGSGD010000001">
    <property type="protein sequence ID" value="MBR7620167.1"/>
    <property type="molecule type" value="Genomic_DNA"/>
</dbReference>
<keyword evidence="1" id="KW-0560">Oxidoreductase</keyword>
<dbReference type="InterPro" id="IPR013149">
    <property type="entry name" value="ADH-like_C"/>
</dbReference>
<dbReference type="PANTHER" id="PTHR43189">
    <property type="entry name" value="ZINC-TYPE ALCOHOL DEHYDROGENASE-LIKE PROTEIN C1198.01-RELATED"/>
    <property type="match status" value="1"/>
</dbReference>
<evidence type="ECO:0000313" key="5">
    <source>
        <dbReference type="Proteomes" id="UP000622580"/>
    </source>
</evidence>
<dbReference type="PANTHER" id="PTHR43189:SF1">
    <property type="entry name" value="ZINC-TYPE ALCOHOL DEHYDROGENASE-LIKE PROTEIN C1198.01"/>
    <property type="match status" value="1"/>
</dbReference>
<dbReference type="Proteomes" id="UP000622580">
    <property type="component" value="Unassembled WGS sequence"/>
</dbReference>
<dbReference type="Pfam" id="PF00107">
    <property type="entry name" value="ADH_zinc_N"/>
    <property type="match status" value="1"/>
</dbReference>
<dbReference type="CDD" id="cd08262">
    <property type="entry name" value="Zn_ADH8"/>
    <property type="match status" value="1"/>
</dbReference>
<feature type="domain" description="Alcohol dehydrogenase-like C-terminal" evidence="2">
    <location>
        <begin position="181"/>
        <end position="324"/>
    </location>
</feature>
<dbReference type="SUPFAM" id="SSF51735">
    <property type="entry name" value="NAD(P)-binding Rossmann-fold domains"/>
    <property type="match status" value="1"/>
</dbReference>
<reference evidence="4" key="1">
    <citation type="submission" date="2021-04" db="EMBL/GenBank/DDBJ databases">
        <title>Draft genome assembly of strain Phenylobacterium sp. 20VBR1 using MiniION and Illumina platforms.</title>
        <authorList>
            <person name="Thomas F.A."/>
            <person name="Krishnan K.P."/>
            <person name="Sinha R.K."/>
        </authorList>
    </citation>
    <scope>NUCLEOTIDE SEQUENCE</scope>
    <source>
        <strain evidence="4">20VBR1</strain>
    </source>
</reference>
<dbReference type="Gene3D" id="3.40.50.720">
    <property type="entry name" value="NAD(P)-binding Rossmann-like Domain"/>
    <property type="match status" value="1"/>
</dbReference>
<gene>
    <name evidence="4" type="ORF">JKL49_12290</name>
</gene>
<dbReference type="RefSeq" id="WP_215340890.1">
    <property type="nucleotide sequence ID" value="NZ_JAGSGD010000001.1"/>
</dbReference>
<name>A0A941D245_9CAUL</name>
<dbReference type="Gene3D" id="3.90.180.10">
    <property type="entry name" value="Medium-chain alcohol dehydrogenases, catalytic domain"/>
    <property type="match status" value="1"/>
</dbReference>
<evidence type="ECO:0000256" key="1">
    <source>
        <dbReference type="ARBA" id="ARBA00023002"/>
    </source>
</evidence>
<keyword evidence="5" id="KW-1185">Reference proteome</keyword>
<protein>
    <submittedName>
        <fullName evidence="4">Zinc-binding dehydrogenase</fullName>
    </submittedName>
</protein>